<dbReference type="InterPro" id="IPR051552">
    <property type="entry name" value="HptR"/>
</dbReference>
<gene>
    <name evidence="13" type="ORF">DFR60_10799</name>
</gene>
<dbReference type="PANTHER" id="PTHR42713:SF3">
    <property type="entry name" value="TRANSCRIPTIONAL REGULATORY PROTEIN HPTR"/>
    <property type="match status" value="1"/>
</dbReference>
<dbReference type="GO" id="GO:0005737">
    <property type="term" value="C:cytoplasm"/>
    <property type="evidence" value="ECO:0007669"/>
    <property type="project" value="UniProtKB-SubCell"/>
</dbReference>
<dbReference type="InterPro" id="IPR011006">
    <property type="entry name" value="CheY-like_superfamily"/>
</dbReference>
<keyword evidence="5" id="KW-0902">Two-component regulatory system</keyword>
<evidence type="ECO:0000256" key="3">
    <source>
        <dbReference type="ARBA" id="ARBA00022490"/>
    </source>
</evidence>
<keyword evidence="4 10" id="KW-0597">Phosphoprotein</keyword>
<dbReference type="RefSeq" id="WP_167437604.1">
    <property type="nucleotide sequence ID" value="NZ_QJKD01000007.1"/>
</dbReference>
<dbReference type="GO" id="GO:0043565">
    <property type="term" value="F:sequence-specific DNA binding"/>
    <property type="evidence" value="ECO:0007669"/>
    <property type="project" value="InterPro"/>
</dbReference>
<dbReference type="InterPro" id="IPR018060">
    <property type="entry name" value="HTH_AraC"/>
</dbReference>
<keyword evidence="6" id="KW-0805">Transcription regulation</keyword>
<dbReference type="SMART" id="SM00342">
    <property type="entry name" value="HTH_ARAC"/>
    <property type="match status" value="1"/>
</dbReference>
<keyword evidence="7" id="KW-0238">DNA-binding</keyword>
<keyword evidence="8" id="KW-0804">Transcription</keyword>
<comment type="subcellular location">
    <subcellularLocation>
        <location evidence="1">Cytoplasm</location>
    </subcellularLocation>
</comment>
<sequence length="249" mass="28910">MNIMILDDETLARDLIKYCVPWEKLHLDLVYEGGDAAGALDFMEENRVDIILTDITMPGLDGLEFTREVRRKWPDTEIIVITGYDEFEYARKGLRLGVSDFILKPVDGAELEKALSEILYRKARSRATLPEIAMGGKREQGLIGNVMEYLEENYMDMEMGLGKVADRFHVNASYLSRMFKQQSGVNFSEYLFELRMKKAMRKLEQANEELMIYNLAEMVGFSDADYFGRCFRKYTGMSFSQYKKHKRSE</sequence>
<evidence type="ECO:0000259" key="11">
    <source>
        <dbReference type="PROSITE" id="PS01124"/>
    </source>
</evidence>
<dbReference type="InterPro" id="IPR001789">
    <property type="entry name" value="Sig_transdc_resp-reg_receiver"/>
</dbReference>
<evidence type="ECO:0000256" key="6">
    <source>
        <dbReference type="ARBA" id="ARBA00023015"/>
    </source>
</evidence>
<dbReference type="Gene3D" id="3.40.50.2300">
    <property type="match status" value="1"/>
</dbReference>
<comment type="function">
    <text evidence="9">May play the central regulatory role in sporulation. It may be an element of the effector pathway responsible for the activation of sporulation genes in response to nutritional stress. Spo0A may act in concert with spo0H (a sigma factor) to control the expression of some genes that are critical to the sporulation process.</text>
</comment>
<evidence type="ECO:0000256" key="1">
    <source>
        <dbReference type="ARBA" id="ARBA00004496"/>
    </source>
</evidence>
<dbReference type="PROSITE" id="PS01124">
    <property type="entry name" value="HTH_ARAC_FAMILY_2"/>
    <property type="match status" value="1"/>
</dbReference>
<evidence type="ECO:0000313" key="13">
    <source>
        <dbReference type="EMBL" id="PXX52413.1"/>
    </source>
</evidence>
<evidence type="ECO:0000256" key="7">
    <source>
        <dbReference type="ARBA" id="ARBA00023125"/>
    </source>
</evidence>
<dbReference type="SUPFAM" id="SSF52172">
    <property type="entry name" value="CheY-like"/>
    <property type="match status" value="1"/>
</dbReference>
<protein>
    <recommendedName>
        <fullName evidence="2">Stage 0 sporulation protein A homolog</fullName>
    </recommendedName>
</protein>
<dbReference type="Pfam" id="PF12833">
    <property type="entry name" value="HTH_18"/>
    <property type="match status" value="1"/>
</dbReference>
<evidence type="ECO:0000259" key="12">
    <source>
        <dbReference type="PROSITE" id="PS50110"/>
    </source>
</evidence>
<reference evidence="13 14" key="1">
    <citation type="submission" date="2018-05" db="EMBL/GenBank/DDBJ databases">
        <title>Genomic Encyclopedia of Type Strains, Phase IV (KMG-IV): sequencing the most valuable type-strain genomes for metagenomic binning, comparative biology and taxonomic classification.</title>
        <authorList>
            <person name="Goeker M."/>
        </authorList>
    </citation>
    <scope>NUCLEOTIDE SEQUENCE [LARGE SCALE GENOMIC DNA]</scope>
    <source>
        <strain evidence="13 14">DSM 24995</strain>
    </source>
</reference>
<accession>A0A2V3Y2X5</accession>
<dbReference type="CDD" id="cd17536">
    <property type="entry name" value="REC_YesN-like"/>
    <property type="match status" value="1"/>
</dbReference>
<dbReference type="GO" id="GO:0000160">
    <property type="term" value="P:phosphorelay signal transduction system"/>
    <property type="evidence" value="ECO:0007669"/>
    <property type="project" value="UniProtKB-KW"/>
</dbReference>
<dbReference type="Pfam" id="PF00072">
    <property type="entry name" value="Response_reg"/>
    <property type="match status" value="1"/>
</dbReference>
<dbReference type="GeneID" id="86062211"/>
<dbReference type="GO" id="GO:0003700">
    <property type="term" value="F:DNA-binding transcription factor activity"/>
    <property type="evidence" value="ECO:0007669"/>
    <property type="project" value="InterPro"/>
</dbReference>
<evidence type="ECO:0000256" key="5">
    <source>
        <dbReference type="ARBA" id="ARBA00023012"/>
    </source>
</evidence>
<dbReference type="InterPro" id="IPR009057">
    <property type="entry name" value="Homeodomain-like_sf"/>
</dbReference>
<dbReference type="SUPFAM" id="SSF46689">
    <property type="entry name" value="Homeodomain-like"/>
    <property type="match status" value="2"/>
</dbReference>
<dbReference type="Gene3D" id="1.10.10.60">
    <property type="entry name" value="Homeodomain-like"/>
    <property type="match status" value="2"/>
</dbReference>
<evidence type="ECO:0000256" key="4">
    <source>
        <dbReference type="ARBA" id="ARBA00022553"/>
    </source>
</evidence>
<comment type="caution">
    <text evidence="13">The sequence shown here is derived from an EMBL/GenBank/DDBJ whole genome shotgun (WGS) entry which is preliminary data.</text>
</comment>
<feature type="domain" description="HTH araC/xylS-type" evidence="11">
    <location>
        <begin position="144"/>
        <end position="245"/>
    </location>
</feature>
<feature type="modified residue" description="4-aspartylphosphate" evidence="10">
    <location>
        <position position="54"/>
    </location>
</feature>
<proteinExistence type="predicted"/>
<evidence type="ECO:0000256" key="9">
    <source>
        <dbReference type="ARBA" id="ARBA00024867"/>
    </source>
</evidence>
<dbReference type="EMBL" id="QJKD01000007">
    <property type="protein sequence ID" value="PXX52413.1"/>
    <property type="molecule type" value="Genomic_DNA"/>
</dbReference>
<dbReference type="SMART" id="SM00448">
    <property type="entry name" value="REC"/>
    <property type="match status" value="1"/>
</dbReference>
<keyword evidence="14" id="KW-1185">Reference proteome</keyword>
<dbReference type="PANTHER" id="PTHR42713">
    <property type="entry name" value="HISTIDINE KINASE-RELATED"/>
    <property type="match status" value="1"/>
</dbReference>
<organism evidence="13 14">
    <name type="scientific">Hungatella effluvii</name>
    <dbReference type="NCBI Taxonomy" id="1096246"/>
    <lineage>
        <taxon>Bacteria</taxon>
        <taxon>Bacillati</taxon>
        <taxon>Bacillota</taxon>
        <taxon>Clostridia</taxon>
        <taxon>Lachnospirales</taxon>
        <taxon>Lachnospiraceae</taxon>
        <taxon>Hungatella</taxon>
    </lineage>
</organism>
<dbReference type="AlphaFoldDB" id="A0A2V3Y2X5"/>
<evidence type="ECO:0000256" key="2">
    <source>
        <dbReference type="ARBA" id="ARBA00018672"/>
    </source>
</evidence>
<evidence type="ECO:0000256" key="10">
    <source>
        <dbReference type="PROSITE-ProRule" id="PRU00169"/>
    </source>
</evidence>
<feature type="domain" description="Response regulatory" evidence="12">
    <location>
        <begin position="2"/>
        <end position="119"/>
    </location>
</feature>
<dbReference type="Proteomes" id="UP000248057">
    <property type="component" value="Unassembled WGS sequence"/>
</dbReference>
<evidence type="ECO:0000313" key="14">
    <source>
        <dbReference type="Proteomes" id="UP000248057"/>
    </source>
</evidence>
<dbReference type="PROSITE" id="PS50110">
    <property type="entry name" value="RESPONSE_REGULATORY"/>
    <property type="match status" value="1"/>
</dbReference>
<keyword evidence="3" id="KW-0963">Cytoplasm</keyword>
<evidence type="ECO:0000256" key="8">
    <source>
        <dbReference type="ARBA" id="ARBA00023163"/>
    </source>
</evidence>
<name>A0A2V3Y2X5_9FIRM</name>